<accession>A0A0R2BMW5</accession>
<protein>
    <recommendedName>
        <fullName evidence="3">Bacteriocin immunity protein</fullName>
    </recommendedName>
</protein>
<dbReference type="AlphaFoldDB" id="A0A0R2BMW5"/>
<gene>
    <name evidence="1" type="ORF">FC84_GL001372</name>
</gene>
<dbReference type="Proteomes" id="UP000051813">
    <property type="component" value="Unassembled WGS sequence"/>
</dbReference>
<dbReference type="Gene3D" id="1.20.1440.140">
    <property type="match status" value="1"/>
</dbReference>
<evidence type="ECO:0000313" key="1">
    <source>
        <dbReference type="EMBL" id="KRM79204.1"/>
    </source>
</evidence>
<dbReference type="InterPro" id="IPR053739">
    <property type="entry name" value="Bact_Immunity_Domain_sf"/>
</dbReference>
<dbReference type="RefSeq" id="WP_057754964.1">
    <property type="nucleotide sequence ID" value="NZ_AYYK01000004.1"/>
</dbReference>
<dbReference type="OrthoDB" id="2135506at2"/>
<reference evidence="1 2" key="1">
    <citation type="journal article" date="2015" name="Genome Announc.">
        <title>Expanding the biotechnology potential of lactobacilli through comparative genomics of 213 strains and associated genera.</title>
        <authorList>
            <person name="Sun Z."/>
            <person name="Harris H.M."/>
            <person name="McCann A."/>
            <person name="Guo C."/>
            <person name="Argimon S."/>
            <person name="Zhang W."/>
            <person name="Yang X."/>
            <person name="Jeffery I.B."/>
            <person name="Cooney J.C."/>
            <person name="Kagawa T.F."/>
            <person name="Liu W."/>
            <person name="Song Y."/>
            <person name="Salvetti E."/>
            <person name="Wrobel A."/>
            <person name="Rasinkangas P."/>
            <person name="Parkhill J."/>
            <person name="Rea M.C."/>
            <person name="O'Sullivan O."/>
            <person name="Ritari J."/>
            <person name="Douillard F.P."/>
            <person name="Paul Ross R."/>
            <person name="Yang R."/>
            <person name="Briner A.E."/>
            <person name="Felis G.E."/>
            <person name="de Vos W.M."/>
            <person name="Barrangou R."/>
            <person name="Klaenhammer T.R."/>
            <person name="Caufield P.W."/>
            <person name="Cui Y."/>
            <person name="Zhang H."/>
            <person name="O'Toole P.W."/>
        </authorList>
    </citation>
    <scope>NUCLEOTIDE SEQUENCE [LARGE SCALE GENOMIC DNA]</scope>
    <source>
        <strain evidence="1 2">DSM 20335</strain>
    </source>
</reference>
<evidence type="ECO:0000313" key="2">
    <source>
        <dbReference type="Proteomes" id="UP000051813"/>
    </source>
</evidence>
<organism evidence="1 2">
    <name type="scientific">Lapidilactobacillus dextrinicus DSM 20335</name>
    <dbReference type="NCBI Taxonomy" id="1423738"/>
    <lineage>
        <taxon>Bacteria</taxon>
        <taxon>Bacillati</taxon>
        <taxon>Bacillota</taxon>
        <taxon>Bacilli</taxon>
        <taxon>Lactobacillales</taxon>
        <taxon>Lactobacillaceae</taxon>
        <taxon>Lapidilactobacillus</taxon>
    </lineage>
</organism>
<keyword evidence="2" id="KW-1185">Reference proteome</keyword>
<comment type="caution">
    <text evidence="1">The sequence shown here is derived from an EMBL/GenBank/DDBJ whole genome shotgun (WGS) entry which is preliminary data.</text>
</comment>
<evidence type="ECO:0008006" key="3">
    <source>
        <dbReference type="Google" id="ProtNLM"/>
    </source>
</evidence>
<proteinExistence type="predicted"/>
<dbReference type="Pfam" id="PF08951">
    <property type="entry name" value="EntA_Immun"/>
    <property type="match status" value="1"/>
</dbReference>
<name>A0A0R2BMW5_9LACO</name>
<dbReference type="GO" id="GO:0030153">
    <property type="term" value="P:bacteriocin immunity"/>
    <property type="evidence" value="ECO:0007669"/>
    <property type="project" value="InterPro"/>
</dbReference>
<dbReference type="EMBL" id="AYYK01000004">
    <property type="protein sequence ID" value="KRM79204.1"/>
    <property type="molecule type" value="Genomic_DNA"/>
</dbReference>
<sequence length="98" mass="11163">MSKLKWFSGGTDRAYQALAIIDDLLHDLYKSSDNNALQDVLLQYKYELEKQQTPVSFILSRMNIDIANIIVKNGLTLSSFQSSKLKELTAISNIRYGF</sequence>
<dbReference type="PATRIC" id="fig|1423738.3.peg.1386"/>
<dbReference type="InterPro" id="IPR015046">
    <property type="entry name" value="LciA_Immunity-like"/>
</dbReference>